<feature type="compositionally biased region" description="Basic and acidic residues" evidence="1">
    <location>
        <begin position="72"/>
        <end position="84"/>
    </location>
</feature>
<name>A0A0F4GYS8_9PEZI</name>
<proteinExistence type="predicted"/>
<protein>
    <submittedName>
        <fullName evidence="2">Uncharacterized protein</fullName>
    </submittedName>
</protein>
<gene>
    <name evidence="2" type="ORF">TI39_contig82g00001</name>
</gene>
<evidence type="ECO:0000313" key="3">
    <source>
        <dbReference type="Proteomes" id="UP000033647"/>
    </source>
</evidence>
<feature type="compositionally biased region" description="Low complexity" evidence="1">
    <location>
        <begin position="57"/>
        <end position="71"/>
    </location>
</feature>
<evidence type="ECO:0000256" key="1">
    <source>
        <dbReference type="SAM" id="MobiDB-lite"/>
    </source>
</evidence>
<comment type="caution">
    <text evidence="2">The sequence shown here is derived from an EMBL/GenBank/DDBJ whole genome shotgun (WGS) entry which is preliminary data.</text>
</comment>
<keyword evidence="3" id="KW-1185">Reference proteome</keyword>
<dbReference type="EMBL" id="LAFY01000079">
    <property type="protein sequence ID" value="KJY02188.1"/>
    <property type="molecule type" value="Genomic_DNA"/>
</dbReference>
<feature type="region of interest" description="Disordered" evidence="1">
    <location>
        <begin position="21"/>
        <end position="40"/>
    </location>
</feature>
<feature type="compositionally biased region" description="Polar residues" evidence="1">
    <location>
        <begin position="28"/>
        <end position="38"/>
    </location>
</feature>
<sequence length="188" mass="20755">MEDTWMYSDYQKLGFITHEGDTLRGQAPATSPPMSQLEAQGDKSCLLDELELALDPSSKSAKSASSGAVTKSDGKSDHRYLDPGRRHFSTRTFFSWHRAPPTSSKATIEGPSTCIQCATLLTDPVLSTFSKYTADKHSRLCTPHPSPRAQLPTRQPPDTLAPNMYQRLSVRSEAAVDRIRPAPCLRSF</sequence>
<feature type="region of interest" description="Disordered" evidence="1">
    <location>
        <begin position="56"/>
        <end position="84"/>
    </location>
</feature>
<evidence type="ECO:0000313" key="2">
    <source>
        <dbReference type="EMBL" id="KJY02188.1"/>
    </source>
</evidence>
<organism evidence="2 3">
    <name type="scientific">Zymoseptoria brevis</name>
    <dbReference type="NCBI Taxonomy" id="1047168"/>
    <lineage>
        <taxon>Eukaryota</taxon>
        <taxon>Fungi</taxon>
        <taxon>Dikarya</taxon>
        <taxon>Ascomycota</taxon>
        <taxon>Pezizomycotina</taxon>
        <taxon>Dothideomycetes</taxon>
        <taxon>Dothideomycetidae</taxon>
        <taxon>Mycosphaerellales</taxon>
        <taxon>Mycosphaerellaceae</taxon>
        <taxon>Zymoseptoria</taxon>
    </lineage>
</organism>
<reference evidence="2 3" key="1">
    <citation type="submission" date="2015-03" db="EMBL/GenBank/DDBJ databases">
        <title>RNA-seq based gene annotation and comparative genomics of four Zymoseptoria species reveal species-specific pathogenicity related genes and transposable element activity.</title>
        <authorList>
            <person name="Grandaubert J."/>
            <person name="Bhattacharyya A."/>
            <person name="Stukenbrock E.H."/>
        </authorList>
    </citation>
    <scope>NUCLEOTIDE SEQUENCE [LARGE SCALE GENOMIC DNA]</scope>
    <source>
        <strain evidence="2 3">Zb18110</strain>
    </source>
</reference>
<accession>A0A0F4GYS8</accession>
<dbReference type="AlphaFoldDB" id="A0A0F4GYS8"/>
<dbReference type="Proteomes" id="UP000033647">
    <property type="component" value="Unassembled WGS sequence"/>
</dbReference>